<evidence type="ECO:0000256" key="9">
    <source>
        <dbReference type="ARBA" id="ARBA00049339"/>
    </source>
</evidence>
<dbReference type="CDD" id="cd07956">
    <property type="entry name" value="Anticodon_Ia_Arg"/>
    <property type="match status" value="1"/>
</dbReference>
<evidence type="ECO:0000256" key="7">
    <source>
        <dbReference type="ARBA" id="ARBA00022917"/>
    </source>
</evidence>
<evidence type="ECO:0000256" key="11">
    <source>
        <dbReference type="RuleBase" id="RU363038"/>
    </source>
</evidence>
<dbReference type="InterPro" id="IPR009080">
    <property type="entry name" value="tRNAsynth_Ia_anticodon-bd"/>
</dbReference>
<evidence type="ECO:0000256" key="4">
    <source>
        <dbReference type="ARBA" id="ARBA00022598"/>
    </source>
</evidence>
<dbReference type="InterPro" id="IPR014729">
    <property type="entry name" value="Rossmann-like_a/b/a_fold"/>
</dbReference>
<proteinExistence type="inferred from homology"/>
<dbReference type="PANTHER" id="PTHR11956">
    <property type="entry name" value="ARGINYL-TRNA SYNTHETASE"/>
    <property type="match status" value="1"/>
</dbReference>
<evidence type="ECO:0000256" key="10">
    <source>
        <dbReference type="HAMAP-Rule" id="MF_00123"/>
    </source>
</evidence>
<dbReference type="RefSeq" id="WP_145257673.1">
    <property type="nucleotide sequence ID" value="NZ_CP036279.1"/>
</dbReference>
<reference evidence="14 15" key="1">
    <citation type="submission" date="2019-02" db="EMBL/GenBank/DDBJ databases">
        <title>Deep-cultivation of Planctomycetes and their phenomic and genomic characterization uncovers novel biology.</title>
        <authorList>
            <person name="Wiegand S."/>
            <person name="Jogler M."/>
            <person name="Boedeker C."/>
            <person name="Pinto D."/>
            <person name="Vollmers J."/>
            <person name="Rivas-Marin E."/>
            <person name="Kohn T."/>
            <person name="Peeters S.H."/>
            <person name="Heuer A."/>
            <person name="Rast P."/>
            <person name="Oberbeckmann S."/>
            <person name="Bunk B."/>
            <person name="Jeske O."/>
            <person name="Meyerdierks A."/>
            <person name="Storesund J.E."/>
            <person name="Kallscheuer N."/>
            <person name="Luecker S."/>
            <person name="Lage O.M."/>
            <person name="Pohl T."/>
            <person name="Merkel B.J."/>
            <person name="Hornburger P."/>
            <person name="Mueller R.-W."/>
            <person name="Bruemmer F."/>
            <person name="Labrenz M."/>
            <person name="Spormann A.M."/>
            <person name="Op den Camp H."/>
            <person name="Overmann J."/>
            <person name="Amann R."/>
            <person name="Jetten M.S.M."/>
            <person name="Mascher T."/>
            <person name="Medema M.H."/>
            <person name="Devos D.P."/>
            <person name="Kaster A.-K."/>
            <person name="Ovreas L."/>
            <person name="Rohde M."/>
            <person name="Galperin M.Y."/>
            <person name="Jogler C."/>
        </authorList>
    </citation>
    <scope>NUCLEOTIDE SEQUENCE [LARGE SCALE GENOMIC DNA]</scope>
    <source>
        <strain evidence="14 15">Pan216</strain>
    </source>
</reference>
<dbReference type="Pfam" id="PF05746">
    <property type="entry name" value="DALR_1"/>
    <property type="match status" value="1"/>
</dbReference>
<evidence type="ECO:0000259" key="12">
    <source>
        <dbReference type="SMART" id="SM00836"/>
    </source>
</evidence>
<keyword evidence="4 10" id="KW-0436">Ligase</keyword>
<evidence type="ECO:0000256" key="6">
    <source>
        <dbReference type="ARBA" id="ARBA00022840"/>
    </source>
</evidence>
<dbReference type="KEGG" id="knv:Pan216_18820"/>
<dbReference type="InterPro" id="IPR008909">
    <property type="entry name" value="DALR_anticod-bd"/>
</dbReference>
<feature type="short sequence motif" description="'HIGH' region" evidence="10">
    <location>
        <begin position="124"/>
        <end position="134"/>
    </location>
</feature>
<dbReference type="PROSITE" id="PS00178">
    <property type="entry name" value="AA_TRNA_LIGASE_I"/>
    <property type="match status" value="1"/>
</dbReference>
<feature type="domain" description="Arginyl tRNA synthetase N-terminal" evidence="13">
    <location>
        <begin position="5"/>
        <end position="88"/>
    </location>
</feature>
<evidence type="ECO:0000256" key="3">
    <source>
        <dbReference type="ARBA" id="ARBA00022490"/>
    </source>
</evidence>
<protein>
    <recommendedName>
        <fullName evidence="10">Arginine--tRNA ligase</fullName>
        <ecNumber evidence="10">6.1.1.19</ecNumber>
    </recommendedName>
    <alternativeName>
        <fullName evidence="10">Arginyl-tRNA synthetase</fullName>
        <shortName evidence="10">ArgRS</shortName>
    </alternativeName>
</protein>
<dbReference type="Gene3D" id="3.30.1360.70">
    <property type="entry name" value="Arginyl tRNA synthetase N-terminal domain"/>
    <property type="match status" value="1"/>
</dbReference>
<dbReference type="GO" id="GO:0005524">
    <property type="term" value="F:ATP binding"/>
    <property type="evidence" value="ECO:0007669"/>
    <property type="project" value="UniProtKB-UniRule"/>
</dbReference>
<dbReference type="GO" id="GO:0006420">
    <property type="term" value="P:arginyl-tRNA aminoacylation"/>
    <property type="evidence" value="ECO:0007669"/>
    <property type="project" value="UniProtKB-UniRule"/>
</dbReference>
<dbReference type="CDD" id="cd00671">
    <property type="entry name" value="ArgRS_core"/>
    <property type="match status" value="1"/>
</dbReference>
<dbReference type="GO" id="GO:0005737">
    <property type="term" value="C:cytoplasm"/>
    <property type="evidence" value="ECO:0007669"/>
    <property type="project" value="UniProtKB-SubCell"/>
</dbReference>
<accession>A0A518B223</accession>
<dbReference type="HAMAP" id="MF_00123">
    <property type="entry name" value="Arg_tRNA_synth"/>
    <property type="match status" value="1"/>
</dbReference>
<dbReference type="FunFam" id="3.40.50.620:FF:000116">
    <property type="entry name" value="Arginine--tRNA ligase"/>
    <property type="match status" value="1"/>
</dbReference>
<name>A0A518B223_9BACT</name>
<dbReference type="PANTHER" id="PTHR11956:SF5">
    <property type="entry name" value="ARGININE--TRNA LIGASE, CYTOPLASMIC"/>
    <property type="match status" value="1"/>
</dbReference>
<keyword evidence="7 10" id="KW-0648">Protein biosynthesis</keyword>
<dbReference type="Proteomes" id="UP000317093">
    <property type="component" value="Chromosome"/>
</dbReference>
<evidence type="ECO:0000256" key="1">
    <source>
        <dbReference type="ARBA" id="ARBA00004496"/>
    </source>
</evidence>
<dbReference type="SUPFAM" id="SSF47323">
    <property type="entry name" value="Anticodon-binding domain of a subclass of class I aminoacyl-tRNA synthetases"/>
    <property type="match status" value="1"/>
</dbReference>
<evidence type="ECO:0000256" key="2">
    <source>
        <dbReference type="ARBA" id="ARBA00005594"/>
    </source>
</evidence>
<dbReference type="EMBL" id="CP036279">
    <property type="protein sequence ID" value="QDU61029.1"/>
    <property type="molecule type" value="Genomic_DNA"/>
</dbReference>
<evidence type="ECO:0000259" key="13">
    <source>
        <dbReference type="SMART" id="SM01016"/>
    </source>
</evidence>
<dbReference type="SMART" id="SM00836">
    <property type="entry name" value="DALR_1"/>
    <property type="match status" value="1"/>
</dbReference>
<keyword evidence="5 10" id="KW-0547">Nucleotide-binding</keyword>
<dbReference type="Pfam" id="PF00750">
    <property type="entry name" value="tRNA-synt_1d"/>
    <property type="match status" value="1"/>
</dbReference>
<dbReference type="NCBIfam" id="TIGR00456">
    <property type="entry name" value="argS"/>
    <property type="match status" value="1"/>
</dbReference>
<dbReference type="InterPro" id="IPR035684">
    <property type="entry name" value="ArgRS_core"/>
</dbReference>
<dbReference type="InterPro" id="IPR036695">
    <property type="entry name" value="Arg-tRNA-synth_N_sf"/>
</dbReference>
<dbReference type="Pfam" id="PF03485">
    <property type="entry name" value="Arg_tRNA_synt_N"/>
    <property type="match status" value="1"/>
</dbReference>
<dbReference type="AlphaFoldDB" id="A0A518B223"/>
<keyword evidence="6 10" id="KW-0067">ATP-binding</keyword>
<evidence type="ECO:0000256" key="5">
    <source>
        <dbReference type="ARBA" id="ARBA00022741"/>
    </source>
</evidence>
<dbReference type="FunFam" id="1.10.730.10:FF:000008">
    <property type="entry name" value="Arginine--tRNA ligase"/>
    <property type="match status" value="1"/>
</dbReference>
<comment type="catalytic activity">
    <reaction evidence="9 10">
        <text>tRNA(Arg) + L-arginine + ATP = L-arginyl-tRNA(Arg) + AMP + diphosphate</text>
        <dbReference type="Rhea" id="RHEA:20301"/>
        <dbReference type="Rhea" id="RHEA-COMP:9658"/>
        <dbReference type="Rhea" id="RHEA-COMP:9673"/>
        <dbReference type="ChEBI" id="CHEBI:30616"/>
        <dbReference type="ChEBI" id="CHEBI:32682"/>
        <dbReference type="ChEBI" id="CHEBI:33019"/>
        <dbReference type="ChEBI" id="CHEBI:78442"/>
        <dbReference type="ChEBI" id="CHEBI:78513"/>
        <dbReference type="ChEBI" id="CHEBI:456215"/>
        <dbReference type="EC" id="6.1.1.19"/>
    </reaction>
</comment>
<gene>
    <name evidence="10 14" type="primary">argS</name>
    <name evidence="14" type="ORF">Pan216_18820</name>
</gene>
<keyword evidence="3 10" id="KW-0963">Cytoplasm</keyword>
<organism evidence="14 15">
    <name type="scientific">Kolteria novifilia</name>
    <dbReference type="NCBI Taxonomy" id="2527975"/>
    <lineage>
        <taxon>Bacteria</taxon>
        <taxon>Pseudomonadati</taxon>
        <taxon>Planctomycetota</taxon>
        <taxon>Planctomycetia</taxon>
        <taxon>Kolteriales</taxon>
        <taxon>Kolteriaceae</taxon>
        <taxon>Kolteria</taxon>
    </lineage>
</organism>
<sequence>MNVLDHLRALFADALRPLTERPEDYALHVRPAQDPKFGDYQANCAMPLRKELGGNPREIAQKIIDNLPDQSIFESIEIAGPGFINLCLTSDALVGELGTLLGSDSLLPATSGPAPTMVIDYSSPNVAKPMHVGHLRSTIIGDALARIHRALGWNVISDNHLGDWGTQFGMLIHGWRHYRDDAKAKENPLAELARLYRHVNELGENDPVVARAARDETVKLHEGDEENLALWKEFMPWCLEDLHRIYDRLDIRFDHELGESFYQPMLAETAKSLEEKQMATPSDGALCVFFPDPSGKTDDDDNVIQRFAPMIVRKADGAFTYATTDLASIRYRVEEFQPDVIVYVVDDRQSLHFQQLFEVAEKWGYTDVQFEHVAFGKITGKDGKPYKTRQGGTVGLEMLLDEGITRAKASVDEISPDLSEEERQQVAEVVGIGAIKYADLSQNRISDYIFDWDKMISLNGNTATYLQYVYARNRSIFRRGEIDPATFFATLPEIVLDHPSERALALILLQFPESLQQAAGDFKPNMLTTYLFDLANAYNGFFRDCPVLKAPSESLRASRLALCELTARTIRTGLDLLGIKTVERM</sequence>
<dbReference type="SUPFAM" id="SSF52374">
    <property type="entry name" value="Nucleotidylyl transferase"/>
    <property type="match status" value="1"/>
</dbReference>
<evidence type="ECO:0000313" key="15">
    <source>
        <dbReference type="Proteomes" id="UP000317093"/>
    </source>
</evidence>
<keyword evidence="15" id="KW-1185">Reference proteome</keyword>
<dbReference type="InterPro" id="IPR001278">
    <property type="entry name" value="Arg-tRNA-ligase"/>
</dbReference>
<comment type="subunit">
    <text evidence="10">Monomer.</text>
</comment>
<dbReference type="Gene3D" id="1.10.730.10">
    <property type="entry name" value="Isoleucyl-tRNA Synthetase, Domain 1"/>
    <property type="match status" value="1"/>
</dbReference>
<evidence type="ECO:0000256" key="8">
    <source>
        <dbReference type="ARBA" id="ARBA00023146"/>
    </source>
</evidence>
<dbReference type="EC" id="6.1.1.19" evidence="10"/>
<dbReference type="SMART" id="SM01016">
    <property type="entry name" value="Arg_tRNA_synt_N"/>
    <property type="match status" value="1"/>
</dbReference>
<comment type="subcellular location">
    <subcellularLocation>
        <location evidence="1 10">Cytoplasm</location>
    </subcellularLocation>
</comment>
<dbReference type="InterPro" id="IPR001412">
    <property type="entry name" value="aa-tRNA-synth_I_CS"/>
</dbReference>
<feature type="domain" description="DALR anticodon binding" evidence="12">
    <location>
        <begin position="466"/>
        <end position="585"/>
    </location>
</feature>
<evidence type="ECO:0000313" key="14">
    <source>
        <dbReference type="EMBL" id="QDU61029.1"/>
    </source>
</evidence>
<dbReference type="OrthoDB" id="9805987at2"/>
<dbReference type="GO" id="GO:0004814">
    <property type="term" value="F:arginine-tRNA ligase activity"/>
    <property type="evidence" value="ECO:0007669"/>
    <property type="project" value="UniProtKB-UniRule"/>
</dbReference>
<dbReference type="PRINTS" id="PR01038">
    <property type="entry name" value="TRNASYNTHARG"/>
</dbReference>
<comment type="similarity">
    <text evidence="2 10 11">Belongs to the class-I aminoacyl-tRNA synthetase family.</text>
</comment>
<dbReference type="InterPro" id="IPR005148">
    <property type="entry name" value="Arg-tRNA-synth_N"/>
</dbReference>
<keyword evidence="8 10" id="KW-0030">Aminoacyl-tRNA synthetase</keyword>
<dbReference type="SUPFAM" id="SSF55190">
    <property type="entry name" value="Arginyl-tRNA synthetase (ArgRS), N-terminal 'additional' domain"/>
    <property type="match status" value="1"/>
</dbReference>
<dbReference type="Gene3D" id="3.40.50.620">
    <property type="entry name" value="HUPs"/>
    <property type="match status" value="1"/>
</dbReference>